<accession>A0ABU6IZA9</accession>
<evidence type="ECO:0000259" key="3">
    <source>
        <dbReference type="PROSITE" id="PS50943"/>
    </source>
</evidence>
<protein>
    <submittedName>
        <fullName evidence="4">Helix-turn-helix transcriptional regulator</fullName>
    </submittedName>
</protein>
<dbReference type="PANTHER" id="PTHR46558">
    <property type="entry name" value="TRACRIPTIONAL REGULATORY PROTEIN-RELATED-RELATED"/>
    <property type="match status" value="1"/>
</dbReference>
<evidence type="ECO:0000256" key="2">
    <source>
        <dbReference type="SAM" id="Phobius"/>
    </source>
</evidence>
<feature type="transmembrane region" description="Helical" evidence="2">
    <location>
        <begin position="304"/>
        <end position="321"/>
    </location>
</feature>
<keyword evidence="1" id="KW-0238">DNA-binding</keyword>
<dbReference type="EMBL" id="JAYMFH010000010">
    <property type="protein sequence ID" value="MEC4295212.1"/>
    <property type="molecule type" value="Genomic_DNA"/>
</dbReference>
<keyword evidence="2" id="KW-0472">Membrane</keyword>
<dbReference type="PANTHER" id="PTHR46558:SF13">
    <property type="entry name" value="HTH-TYPE TRANSCRIPTIONAL REGULATOR IMMR"/>
    <property type="match status" value="1"/>
</dbReference>
<dbReference type="CDD" id="cd00093">
    <property type="entry name" value="HTH_XRE"/>
    <property type="match status" value="1"/>
</dbReference>
<dbReference type="PROSITE" id="PS50943">
    <property type="entry name" value="HTH_CROC1"/>
    <property type="match status" value="1"/>
</dbReference>
<feature type="domain" description="HTH cro/C1-type" evidence="3">
    <location>
        <begin position="9"/>
        <end position="63"/>
    </location>
</feature>
<dbReference type="Pfam" id="PF01381">
    <property type="entry name" value="HTH_3"/>
    <property type="match status" value="1"/>
</dbReference>
<dbReference type="InterPro" id="IPR001387">
    <property type="entry name" value="Cro/C1-type_HTH"/>
</dbReference>
<reference evidence="4 5" key="1">
    <citation type="submission" date="2024-01" db="EMBL/GenBank/DDBJ databases">
        <title>novel species in genus Adlercreutzia.</title>
        <authorList>
            <person name="Liu X."/>
        </authorList>
    </citation>
    <scope>NUCLEOTIDE SEQUENCE [LARGE SCALE GENOMIC DNA]</scope>
    <source>
        <strain evidence="4 5">R22</strain>
    </source>
</reference>
<dbReference type="SMART" id="SM00530">
    <property type="entry name" value="HTH_XRE"/>
    <property type="match status" value="1"/>
</dbReference>
<dbReference type="Proteomes" id="UP001343724">
    <property type="component" value="Unassembled WGS sequence"/>
</dbReference>
<keyword evidence="2" id="KW-0812">Transmembrane</keyword>
<feature type="transmembrane region" description="Helical" evidence="2">
    <location>
        <begin position="278"/>
        <end position="298"/>
    </location>
</feature>
<dbReference type="InterPro" id="IPR010982">
    <property type="entry name" value="Lambda_DNA-bd_dom_sf"/>
</dbReference>
<organism evidence="4 5">
    <name type="scientific">Adlercreutzia shanghongiae</name>
    <dbReference type="NCBI Taxonomy" id="3111773"/>
    <lineage>
        <taxon>Bacteria</taxon>
        <taxon>Bacillati</taxon>
        <taxon>Actinomycetota</taxon>
        <taxon>Coriobacteriia</taxon>
        <taxon>Eggerthellales</taxon>
        <taxon>Eggerthellaceae</taxon>
        <taxon>Adlercreutzia</taxon>
    </lineage>
</organism>
<feature type="transmembrane region" description="Helical" evidence="2">
    <location>
        <begin position="253"/>
        <end position="271"/>
    </location>
</feature>
<proteinExistence type="predicted"/>
<evidence type="ECO:0000313" key="5">
    <source>
        <dbReference type="Proteomes" id="UP001343724"/>
    </source>
</evidence>
<feature type="transmembrane region" description="Helical" evidence="2">
    <location>
        <begin position="230"/>
        <end position="247"/>
    </location>
</feature>
<keyword evidence="2" id="KW-1133">Transmembrane helix</keyword>
<evidence type="ECO:0000313" key="4">
    <source>
        <dbReference type="EMBL" id="MEC4295212.1"/>
    </source>
</evidence>
<dbReference type="Gene3D" id="1.10.260.40">
    <property type="entry name" value="lambda repressor-like DNA-binding domains"/>
    <property type="match status" value="1"/>
</dbReference>
<keyword evidence="5" id="KW-1185">Reference proteome</keyword>
<dbReference type="RefSeq" id="WP_326440146.1">
    <property type="nucleotide sequence ID" value="NZ_JAYMFH010000010.1"/>
</dbReference>
<evidence type="ECO:0000256" key="1">
    <source>
        <dbReference type="ARBA" id="ARBA00023125"/>
    </source>
</evidence>
<gene>
    <name evidence="4" type="ORF">VJ920_07805</name>
</gene>
<name>A0ABU6IZA9_9ACTN</name>
<dbReference type="SUPFAM" id="SSF47413">
    <property type="entry name" value="lambda repressor-like DNA-binding domains"/>
    <property type="match status" value="1"/>
</dbReference>
<comment type="caution">
    <text evidence="4">The sequence shown here is derived from an EMBL/GenBank/DDBJ whole genome shotgun (WGS) entry which is preliminary data.</text>
</comment>
<sequence length="344" mass="36641">MNVEIAERLAARRKLAGLSQEALAEKLGVSRQAVSKWERSESSPDTDNLIALAKLYGVSLDELLYVDDAIADDVAFEAADRAESQRGAAGTPAAGTDAEGAAAAAAGASAGAEGVAAVGASAADADAAAAAAGEERDGVSFGPDGINVTKEGRGHVHVGPDGIHVNDGKDHVLVSWADGVHVLDRYGQEVHVGWDGVRVNTTDEDVADHIFTRGSFGDLDSDLARRWLKFPFWAIVVGVYLLIGLMSGAWWPGLFLLFLIPIYYVVGAAIVSRRVAPMLCGLYPLGATAWFFWMAFIVGQWHPAWVIFLTIPLVEVLIVKISEAWHRRRGEEAADAEVVVEGEQ</sequence>